<evidence type="ECO:0000313" key="2">
    <source>
        <dbReference type="Proteomes" id="UP000650833"/>
    </source>
</evidence>
<proteinExistence type="predicted"/>
<name>A0A8H7UT50_9FUNG</name>
<feature type="non-terminal residue" evidence="1">
    <location>
        <position position="1"/>
    </location>
</feature>
<dbReference type="EMBL" id="JAEPRC010000575">
    <property type="protein sequence ID" value="KAG2194615.1"/>
    <property type="molecule type" value="Genomic_DNA"/>
</dbReference>
<sequence length="72" mass="8198">MVQIVTTNMVYAVHEVDQRGEHNPGALGVVRGACRNIKIFEEGLERPDYVVQKYDDEKNFQYVSCIGEIEPV</sequence>
<accession>A0A8H7UT50</accession>
<keyword evidence="2" id="KW-1185">Reference proteome</keyword>
<evidence type="ECO:0000313" key="1">
    <source>
        <dbReference type="EMBL" id="KAG2194615.1"/>
    </source>
</evidence>
<dbReference type="Proteomes" id="UP000650833">
    <property type="component" value="Unassembled WGS sequence"/>
</dbReference>
<dbReference type="AlphaFoldDB" id="A0A8H7UT50"/>
<organism evidence="1 2">
    <name type="scientific">Mucor plumbeus</name>
    <dbReference type="NCBI Taxonomy" id="97098"/>
    <lineage>
        <taxon>Eukaryota</taxon>
        <taxon>Fungi</taxon>
        <taxon>Fungi incertae sedis</taxon>
        <taxon>Mucoromycota</taxon>
        <taxon>Mucoromycotina</taxon>
        <taxon>Mucoromycetes</taxon>
        <taxon>Mucorales</taxon>
        <taxon>Mucorineae</taxon>
        <taxon>Mucoraceae</taxon>
        <taxon>Mucor</taxon>
    </lineage>
</organism>
<protein>
    <submittedName>
        <fullName evidence="1">Uncharacterized protein</fullName>
    </submittedName>
</protein>
<reference evidence="1" key="1">
    <citation type="submission" date="2020-12" db="EMBL/GenBank/DDBJ databases">
        <title>Metabolic potential, ecology and presence of endohyphal bacteria is reflected in genomic diversity of Mucoromycotina.</title>
        <authorList>
            <person name="Muszewska A."/>
            <person name="Okrasinska A."/>
            <person name="Steczkiewicz K."/>
            <person name="Drgas O."/>
            <person name="Orlowska M."/>
            <person name="Perlinska-Lenart U."/>
            <person name="Aleksandrzak-Piekarczyk T."/>
            <person name="Szatraj K."/>
            <person name="Zielenkiewicz U."/>
            <person name="Pilsyk S."/>
            <person name="Malc E."/>
            <person name="Mieczkowski P."/>
            <person name="Kruszewska J.S."/>
            <person name="Biernat P."/>
            <person name="Pawlowska J."/>
        </authorList>
    </citation>
    <scope>NUCLEOTIDE SEQUENCE</scope>
    <source>
        <strain evidence="1">CBS 226.32</strain>
    </source>
</reference>
<gene>
    <name evidence="1" type="ORF">INT46_009601</name>
</gene>
<comment type="caution">
    <text evidence="1">The sequence shown here is derived from an EMBL/GenBank/DDBJ whole genome shotgun (WGS) entry which is preliminary data.</text>
</comment>